<protein>
    <submittedName>
        <fullName evidence="5">ABC transporter substrate-binding protein</fullName>
    </submittedName>
</protein>
<evidence type="ECO:0000256" key="3">
    <source>
        <dbReference type="SAM" id="SignalP"/>
    </source>
</evidence>
<comment type="caution">
    <text evidence="5">The sequence shown here is derived from an EMBL/GenBank/DDBJ whole genome shotgun (WGS) entry which is preliminary data.</text>
</comment>
<comment type="similarity">
    <text evidence="1">Belongs to the leucine-binding protein family.</text>
</comment>
<sequence length="415" mass="44415">MASNHSSKEKTVNFKAKALALGVASALAMGFGANASAQISGDTVKIGFITDLSGLYSDIDGQGGAEAIKMAIADFGGSVNGKKIELVTADHQNKADIAASRAREWFDRDGVDMLIGGTNSATGLSMAKVAAEKKKPFISIGAGTARLTNEECTPYTIHYAYDTVALAKGTGGAVVKQGGKTWYFLTADYAFGASLENDTSAVVKANGGQVLGSVKHPLSASDFSSFLLQAQASKAQILGLANAGGDTINAIKAANEFGVTKSMKLAGLLMFINDIHSLTLPLTKGMYLTDSWYWNQNDQTRAFAKRYFDKMKKMPSSLQAADYSAATQYLNAVKAVGTDDTEKVMAHLRSSKINDMYAKNGTIRPDGTMVHDMYLMQVKEPKDSKTPWDYFNIVQTIPGDEAFTTKAETKCSLWK</sequence>
<reference evidence="5" key="1">
    <citation type="submission" date="2021-01" db="EMBL/GenBank/DDBJ databases">
        <title>Genome sequence of strain Noviherbaspirillum sp. DKR-6.</title>
        <authorList>
            <person name="Chaudhary D.K."/>
        </authorList>
    </citation>
    <scope>NUCLEOTIDE SEQUENCE</scope>
    <source>
        <strain evidence="5">DKR-6</strain>
    </source>
</reference>
<name>A0A934SV16_9BURK</name>
<dbReference type="InterPro" id="IPR028082">
    <property type="entry name" value="Peripla_BP_I"/>
</dbReference>
<evidence type="ECO:0000256" key="2">
    <source>
        <dbReference type="ARBA" id="ARBA00022729"/>
    </source>
</evidence>
<evidence type="ECO:0000259" key="4">
    <source>
        <dbReference type="Pfam" id="PF13458"/>
    </source>
</evidence>
<dbReference type="InterPro" id="IPR051010">
    <property type="entry name" value="BCAA_transport"/>
</dbReference>
<keyword evidence="2 3" id="KW-0732">Signal</keyword>
<feature type="domain" description="Leucine-binding protein" evidence="4">
    <location>
        <begin position="43"/>
        <end position="379"/>
    </location>
</feature>
<feature type="chain" id="PRO_5037174275" evidence="3">
    <location>
        <begin position="36"/>
        <end position="415"/>
    </location>
</feature>
<gene>
    <name evidence="5" type="ORF">JJB74_20970</name>
</gene>
<evidence type="ECO:0000256" key="1">
    <source>
        <dbReference type="ARBA" id="ARBA00010062"/>
    </source>
</evidence>
<organism evidence="5 6">
    <name type="scientific">Noviherbaspirillum pedocola</name>
    <dbReference type="NCBI Taxonomy" id="2801341"/>
    <lineage>
        <taxon>Bacteria</taxon>
        <taxon>Pseudomonadati</taxon>
        <taxon>Pseudomonadota</taxon>
        <taxon>Betaproteobacteria</taxon>
        <taxon>Burkholderiales</taxon>
        <taxon>Oxalobacteraceae</taxon>
        <taxon>Noviherbaspirillum</taxon>
    </lineage>
</organism>
<feature type="signal peptide" evidence="3">
    <location>
        <begin position="1"/>
        <end position="35"/>
    </location>
</feature>
<dbReference type="AlphaFoldDB" id="A0A934SV16"/>
<dbReference type="Pfam" id="PF13458">
    <property type="entry name" value="Peripla_BP_6"/>
    <property type="match status" value="1"/>
</dbReference>
<evidence type="ECO:0000313" key="5">
    <source>
        <dbReference type="EMBL" id="MBK4737100.1"/>
    </source>
</evidence>
<dbReference type="PANTHER" id="PTHR30483">
    <property type="entry name" value="LEUCINE-SPECIFIC-BINDING PROTEIN"/>
    <property type="match status" value="1"/>
</dbReference>
<proteinExistence type="inferred from homology"/>
<accession>A0A934SV16</accession>
<dbReference type="Proteomes" id="UP000622890">
    <property type="component" value="Unassembled WGS sequence"/>
</dbReference>
<dbReference type="SUPFAM" id="SSF53822">
    <property type="entry name" value="Periplasmic binding protein-like I"/>
    <property type="match status" value="1"/>
</dbReference>
<evidence type="ECO:0000313" key="6">
    <source>
        <dbReference type="Proteomes" id="UP000622890"/>
    </source>
</evidence>
<dbReference type="PANTHER" id="PTHR30483:SF6">
    <property type="entry name" value="PERIPLASMIC BINDING PROTEIN OF ABC TRANSPORTER FOR NATURAL AMINO ACIDS"/>
    <property type="match status" value="1"/>
</dbReference>
<dbReference type="CDD" id="cd06327">
    <property type="entry name" value="PBP1_SBP-like"/>
    <property type="match status" value="1"/>
</dbReference>
<keyword evidence="6" id="KW-1185">Reference proteome</keyword>
<dbReference type="EMBL" id="JAEPBG010000010">
    <property type="protein sequence ID" value="MBK4737100.1"/>
    <property type="molecule type" value="Genomic_DNA"/>
</dbReference>
<dbReference type="Gene3D" id="3.40.50.2300">
    <property type="match status" value="2"/>
</dbReference>
<dbReference type="InterPro" id="IPR028081">
    <property type="entry name" value="Leu-bd"/>
</dbReference>